<feature type="transmembrane region" description="Helical" evidence="1">
    <location>
        <begin position="420"/>
        <end position="440"/>
    </location>
</feature>
<evidence type="ECO:0000313" key="2">
    <source>
        <dbReference type="EMBL" id="MFC5193361.1"/>
    </source>
</evidence>
<dbReference type="EMBL" id="JBHSKS010000017">
    <property type="protein sequence ID" value="MFC5193361.1"/>
    <property type="molecule type" value="Genomic_DNA"/>
</dbReference>
<comment type="caution">
    <text evidence="2">The sequence shown here is derived from an EMBL/GenBank/DDBJ whole genome shotgun (WGS) entry which is preliminary data.</text>
</comment>
<feature type="transmembrane region" description="Helical" evidence="1">
    <location>
        <begin position="203"/>
        <end position="227"/>
    </location>
</feature>
<dbReference type="InterPro" id="IPR021913">
    <property type="entry name" value="DUF3526"/>
</dbReference>
<feature type="transmembrane region" description="Helical" evidence="1">
    <location>
        <begin position="175"/>
        <end position="197"/>
    </location>
</feature>
<dbReference type="RefSeq" id="WP_377917237.1">
    <property type="nucleotide sequence ID" value="NZ_JBHSKS010000017.1"/>
</dbReference>
<keyword evidence="1" id="KW-1133">Transmembrane helix</keyword>
<keyword evidence="1" id="KW-0472">Membrane</keyword>
<feature type="transmembrane region" description="Helical" evidence="1">
    <location>
        <begin position="239"/>
        <end position="258"/>
    </location>
</feature>
<reference evidence="3" key="1">
    <citation type="journal article" date="2019" name="Int. J. Syst. Evol. Microbiol.">
        <title>The Global Catalogue of Microorganisms (GCM) 10K type strain sequencing project: providing services to taxonomists for standard genome sequencing and annotation.</title>
        <authorList>
            <consortium name="The Broad Institute Genomics Platform"/>
            <consortium name="The Broad Institute Genome Sequencing Center for Infectious Disease"/>
            <person name="Wu L."/>
            <person name="Ma J."/>
        </authorList>
    </citation>
    <scope>NUCLEOTIDE SEQUENCE [LARGE SCALE GENOMIC DNA]</scope>
    <source>
        <strain evidence="3">CGMCC 1.7030</strain>
    </source>
</reference>
<dbReference type="Pfam" id="PF12679">
    <property type="entry name" value="ABC2_membrane_2"/>
    <property type="match status" value="1"/>
</dbReference>
<feature type="transmembrane region" description="Helical" evidence="1">
    <location>
        <begin position="128"/>
        <end position="148"/>
    </location>
</feature>
<evidence type="ECO:0000313" key="3">
    <source>
        <dbReference type="Proteomes" id="UP001596163"/>
    </source>
</evidence>
<sequence>MIRYLLKNFIRSKIHPIGLILLLISGLISLEIGARFLNRTAQVSEKTAIHQQENIQRNVSYFSSGMGDLMYYLKFGLENEAPRLAGLSIGQRDVYPSLQSLTVRNLEEQRYATDLMNPLFQLLGNMDFSFVLIYLFPLVIVAFGFNLISEEKEGGTWSLIRSQASSPIHFLRQKLGIRLGSILLVLFILLGVGKIYLDIPVDLPFLVFGVVSVLYVLFWFALTWLVVSFQLNSSQNAQVLLSLWVLLNLLLPAGINILQRWLFPVPEAMTTVIQNREGYHTQWDKPKEPTLEKFYAKYPEYQTFVHPKEADFSWLWYFAMQQAGDEEAKSEVENLKSKLSKRQELAKQLGWMIPSVHTQLSMNSLSLSDLGNYLHYLAALEGFHEKLKGYFFPKIFSNSPVLEENWGRFELEKFRDAPSINWIQILAPFACTYLVLLLWATSNFRKSGLLSYQKKSS</sequence>
<accession>A0ABW0C0Y8</accession>
<proteinExistence type="predicted"/>
<evidence type="ECO:0000256" key="1">
    <source>
        <dbReference type="SAM" id="Phobius"/>
    </source>
</evidence>
<gene>
    <name evidence="2" type="ORF">ACFPIK_16435</name>
</gene>
<dbReference type="Pfam" id="PF12040">
    <property type="entry name" value="DUF3526"/>
    <property type="match status" value="1"/>
</dbReference>
<dbReference type="PANTHER" id="PTHR43471">
    <property type="entry name" value="ABC TRANSPORTER PERMEASE"/>
    <property type="match status" value="1"/>
</dbReference>
<name>A0ABW0C0Y8_9BACT</name>
<keyword evidence="3" id="KW-1185">Reference proteome</keyword>
<dbReference type="Proteomes" id="UP001596163">
    <property type="component" value="Unassembled WGS sequence"/>
</dbReference>
<dbReference type="PANTHER" id="PTHR43471:SF14">
    <property type="entry name" value="ABC-2 TYPE TRANSPORT SYSTEM PERMEASE PROTEIN"/>
    <property type="match status" value="1"/>
</dbReference>
<keyword evidence="1" id="KW-0812">Transmembrane</keyword>
<protein>
    <submittedName>
        <fullName evidence="2">ABC transporter permease</fullName>
    </submittedName>
</protein>
<organism evidence="2 3">
    <name type="scientific">Algoriphagus aquatilis</name>
    <dbReference type="NCBI Taxonomy" id="490186"/>
    <lineage>
        <taxon>Bacteria</taxon>
        <taxon>Pseudomonadati</taxon>
        <taxon>Bacteroidota</taxon>
        <taxon>Cytophagia</taxon>
        <taxon>Cytophagales</taxon>
        <taxon>Cyclobacteriaceae</taxon>
        <taxon>Algoriphagus</taxon>
    </lineage>
</organism>